<dbReference type="EMBL" id="CP002344">
    <property type="protein sequence ID" value="ADU50824.1"/>
    <property type="molecule type" value="Genomic_DNA"/>
</dbReference>
<keyword evidence="6" id="KW-1185">Reference proteome</keyword>
<dbReference type="InterPro" id="IPR017871">
    <property type="entry name" value="ABC_transporter-like_CS"/>
</dbReference>
<keyword evidence="2" id="KW-0547">Nucleotide-binding</keyword>
<dbReference type="Pfam" id="PF08402">
    <property type="entry name" value="TOBE_2"/>
    <property type="match status" value="1"/>
</dbReference>
<dbReference type="InterPro" id="IPR013611">
    <property type="entry name" value="Transp-assoc_OB_typ2"/>
</dbReference>
<dbReference type="SUPFAM" id="SSF50331">
    <property type="entry name" value="MOP-like"/>
    <property type="match status" value="1"/>
</dbReference>
<dbReference type="Gene3D" id="2.40.50.140">
    <property type="entry name" value="Nucleic acid-binding proteins"/>
    <property type="match status" value="1"/>
</dbReference>
<dbReference type="Gene3D" id="2.40.50.100">
    <property type="match status" value="1"/>
</dbReference>
<reference evidence="6" key="2">
    <citation type="journal article" date="2010" name="Stand. Genomic Sci.">
        <title>Complete genome sequence of Thermaerobacter marianensis type strain (7p75aT).</title>
        <authorList>
            <person name="Han C."/>
            <person name="Gu W."/>
            <person name="Zhang X."/>
            <person name="Lapidus A."/>
            <person name="Nolan M."/>
            <person name="Copeland A."/>
            <person name="Lucas S."/>
            <person name="Glavina Del Rio T."/>
            <person name="Tice H."/>
            <person name="Cheng J."/>
            <person name="Tapia R."/>
            <person name="Goodwin L."/>
            <person name="Pitluck S."/>
            <person name="Pagani I."/>
            <person name="Ivanova N."/>
            <person name="Mavromatis K."/>
            <person name="Mikhailova N."/>
            <person name="Pati A."/>
            <person name="Chen A."/>
            <person name="Palaniappan K."/>
            <person name="Land M."/>
            <person name="Hauser L."/>
            <person name="Chang Y."/>
            <person name="Jeffries C."/>
            <person name="Schneider S."/>
            <person name="Rohde M."/>
            <person name="Goker M."/>
            <person name="Pukall R."/>
            <person name="Woyke T."/>
            <person name="Bristow J."/>
            <person name="Eisen J."/>
            <person name="Markowitz V."/>
            <person name="Hugenholtz P."/>
            <person name="Kyrpides N."/>
            <person name="Klenk H."/>
            <person name="Detter J."/>
        </authorList>
    </citation>
    <scope>NUCLEOTIDE SEQUENCE [LARGE SCALE GENOMIC DNA]</scope>
    <source>
        <strain evidence="6">ATCC 700841 / DSM 12885 / JCM 10246 / 7p75a</strain>
    </source>
</reference>
<dbReference type="HOGENOM" id="CLU_000604_1_1_9"/>
<dbReference type="GO" id="GO:0005524">
    <property type="term" value="F:ATP binding"/>
    <property type="evidence" value="ECO:0007669"/>
    <property type="project" value="UniProtKB-KW"/>
</dbReference>
<keyword evidence="1" id="KW-0813">Transport</keyword>
<dbReference type="SUPFAM" id="SSF52540">
    <property type="entry name" value="P-loop containing nucleoside triphosphate hydrolases"/>
    <property type="match status" value="1"/>
</dbReference>
<dbReference type="InterPro" id="IPR003593">
    <property type="entry name" value="AAA+_ATPase"/>
</dbReference>
<dbReference type="InterPro" id="IPR008995">
    <property type="entry name" value="Mo/tungstate-bd_C_term_dom"/>
</dbReference>
<dbReference type="Pfam" id="PF00005">
    <property type="entry name" value="ABC_tran"/>
    <property type="match status" value="1"/>
</dbReference>
<evidence type="ECO:0000313" key="5">
    <source>
        <dbReference type="EMBL" id="ADU50824.1"/>
    </source>
</evidence>
<dbReference type="Gene3D" id="3.40.50.300">
    <property type="entry name" value="P-loop containing nucleotide triphosphate hydrolases"/>
    <property type="match status" value="1"/>
</dbReference>
<keyword evidence="3" id="KW-0067">ATP-binding</keyword>
<dbReference type="PROSITE" id="PS50893">
    <property type="entry name" value="ABC_TRANSPORTER_2"/>
    <property type="match status" value="1"/>
</dbReference>
<sequence length="358" mass="39284">MTVSALALENVSKSFDGHWVVRGVSLRVESGELFTLLGPSGCGKTTLLRMIAGFYFPTEGRIYFGERDITDVPPHRRGVGMVFQNYALFPHLTVYENVAFGLRLRRVPRDELDRRVRQALAQVRLAGFEGRRIDQLSGGQQQRVALARALVIQPALLLLDEPLSNLDAKLREETRAEIRRLQASAGITTIYVTHDQAEAMAMSDRIAVLSQGEVHQVGTPREIYHRPATRFVAGFIGKSNLLEGRITARRAGAVLVQAGGLELWCDERQRNPGVSPEEGRPVTLCIRPEAFQPAAAGDPNVVRGRVVMAEYAGSYTSYRLRAGEVELLVDLASTGDPGPAPGDELAVSVDPGRVFMVE</sequence>
<dbReference type="InterPro" id="IPR027417">
    <property type="entry name" value="P-loop_NTPase"/>
</dbReference>
<dbReference type="PANTHER" id="PTHR42781">
    <property type="entry name" value="SPERMIDINE/PUTRESCINE IMPORT ATP-BINDING PROTEIN POTA"/>
    <property type="match status" value="1"/>
</dbReference>
<dbReference type="InterPro" id="IPR003439">
    <property type="entry name" value="ABC_transporter-like_ATP-bd"/>
</dbReference>
<dbReference type="GO" id="GO:0043190">
    <property type="term" value="C:ATP-binding cassette (ABC) transporter complex"/>
    <property type="evidence" value="ECO:0007669"/>
    <property type="project" value="InterPro"/>
</dbReference>
<reference evidence="5 6" key="1">
    <citation type="journal article" date="2010" name="Stand. Genomic Sci.">
        <title>Complete genome sequence of Thermaerobacter marianensis type strain (7p75a).</title>
        <authorList>
            <person name="Han C."/>
            <person name="Gu W."/>
            <person name="Zhang X."/>
            <person name="Lapidus A."/>
            <person name="Nolan M."/>
            <person name="Copeland A."/>
            <person name="Lucas S."/>
            <person name="Del Rio T.G."/>
            <person name="Tice H."/>
            <person name="Cheng J.F."/>
            <person name="Tapia R."/>
            <person name="Goodwin L."/>
            <person name="Pitluck S."/>
            <person name="Pagani I."/>
            <person name="Ivanova N."/>
            <person name="Mavromatis K."/>
            <person name="Mikhailova N."/>
            <person name="Pati A."/>
            <person name="Chen A."/>
            <person name="Palaniappan K."/>
            <person name="Land M."/>
            <person name="Hauser L."/>
            <person name="Chang Y.J."/>
            <person name="Jeffries C.D."/>
            <person name="Schneider S."/>
            <person name="Rohde M."/>
            <person name="Goker M."/>
            <person name="Pukall R."/>
            <person name="Woyke T."/>
            <person name="Bristow J."/>
            <person name="Eisen J.A."/>
            <person name="Markowitz V."/>
            <person name="Hugenholtz P."/>
            <person name="Kyrpides N.C."/>
            <person name="Klenk H.P."/>
            <person name="Detter J.C."/>
        </authorList>
    </citation>
    <scope>NUCLEOTIDE SEQUENCE [LARGE SCALE GENOMIC DNA]</scope>
    <source>
        <strain evidence="6">ATCC 700841 / DSM 12885 / JCM 10246 / 7p75a</strain>
    </source>
</reference>
<dbReference type="KEGG" id="tmr:Tmar_0709"/>
<gene>
    <name evidence="5" type="ordered locus">Tmar_0709</name>
</gene>
<evidence type="ECO:0000256" key="2">
    <source>
        <dbReference type="ARBA" id="ARBA00022741"/>
    </source>
</evidence>
<evidence type="ECO:0000256" key="1">
    <source>
        <dbReference type="ARBA" id="ARBA00022448"/>
    </source>
</evidence>
<dbReference type="STRING" id="644966.Tmar_0709"/>
<dbReference type="PROSITE" id="PS00211">
    <property type="entry name" value="ABC_TRANSPORTER_1"/>
    <property type="match status" value="1"/>
</dbReference>
<dbReference type="InterPro" id="IPR012340">
    <property type="entry name" value="NA-bd_OB-fold"/>
</dbReference>
<dbReference type="eggNOG" id="COG3842">
    <property type="taxonomic scope" value="Bacteria"/>
</dbReference>
<evidence type="ECO:0000256" key="3">
    <source>
        <dbReference type="ARBA" id="ARBA00022840"/>
    </source>
</evidence>
<dbReference type="PANTHER" id="PTHR42781:SF4">
    <property type="entry name" value="SPERMIDINE_PUTRESCINE IMPORT ATP-BINDING PROTEIN POTA"/>
    <property type="match status" value="1"/>
</dbReference>
<protein>
    <submittedName>
        <fullName evidence="5">ABC transporter related protein</fullName>
    </submittedName>
</protein>
<evidence type="ECO:0000259" key="4">
    <source>
        <dbReference type="PROSITE" id="PS50893"/>
    </source>
</evidence>
<feature type="domain" description="ABC transporter" evidence="4">
    <location>
        <begin position="6"/>
        <end position="236"/>
    </location>
</feature>
<dbReference type="FunFam" id="3.40.50.300:FF:000042">
    <property type="entry name" value="Maltose/maltodextrin ABC transporter, ATP-binding protein"/>
    <property type="match status" value="1"/>
</dbReference>
<dbReference type="GO" id="GO:0140359">
    <property type="term" value="F:ABC-type transporter activity"/>
    <property type="evidence" value="ECO:0007669"/>
    <property type="project" value="UniProtKB-ARBA"/>
</dbReference>
<dbReference type="GO" id="GO:0016887">
    <property type="term" value="F:ATP hydrolysis activity"/>
    <property type="evidence" value="ECO:0007669"/>
    <property type="project" value="InterPro"/>
</dbReference>
<proteinExistence type="predicted"/>
<organism evidence="5 6">
    <name type="scientific">Thermaerobacter marianensis (strain ATCC 700841 / DSM 12885 / JCM 10246 / 7p75a)</name>
    <dbReference type="NCBI Taxonomy" id="644966"/>
    <lineage>
        <taxon>Bacteria</taxon>
        <taxon>Bacillati</taxon>
        <taxon>Bacillota</taxon>
        <taxon>Clostridia</taxon>
        <taxon>Eubacteriales</taxon>
        <taxon>Clostridiales Family XVII. Incertae Sedis</taxon>
        <taxon>Thermaerobacter</taxon>
    </lineage>
</organism>
<accession>E6SI46</accession>
<evidence type="ECO:0000313" key="6">
    <source>
        <dbReference type="Proteomes" id="UP000008915"/>
    </source>
</evidence>
<dbReference type="Proteomes" id="UP000008915">
    <property type="component" value="Chromosome"/>
</dbReference>
<name>E6SI46_THEM7</name>
<dbReference type="SMART" id="SM00382">
    <property type="entry name" value="AAA"/>
    <property type="match status" value="1"/>
</dbReference>
<dbReference type="AlphaFoldDB" id="E6SI46"/>
<dbReference type="InterPro" id="IPR050093">
    <property type="entry name" value="ABC_SmlMolc_Importer"/>
</dbReference>